<dbReference type="SMART" id="SM00360">
    <property type="entry name" value="RRM"/>
    <property type="match status" value="2"/>
</dbReference>
<dbReference type="GO" id="GO:0003723">
    <property type="term" value="F:RNA binding"/>
    <property type="evidence" value="ECO:0007669"/>
    <property type="project" value="UniProtKB-UniRule"/>
</dbReference>
<evidence type="ECO:0000256" key="5">
    <source>
        <dbReference type="ARBA" id="ARBA00022499"/>
    </source>
</evidence>
<dbReference type="RefSeq" id="XP_030750103.1">
    <property type="nucleotide sequence ID" value="XM_030894243.1"/>
</dbReference>
<keyword evidence="5" id="KW-1017">Isopeptide bond</keyword>
<keyword evidence="16" id="KW-0804">Transcription</keyword>
<evidence type="ECO:0000256" key="21">
    <source>
        <dbReference type="ARBA" id="ARBA00073773"/>
    </source>
</evidence>
<evidence type="ECO:0000256" key="18">
    <source>
        <dbReference type="ARBA" id="ARBA00023204"/>
    </source>
</evidence>
<evidence type="ECO:0000256" key="9">
    <source>
        <dbReference type="ARBA" id="ARBA00022737"/>
    </source>
</evidence>
<keyword evidence="25" id="KW-1185">Reference proteome</keyword>
<dbReference type="InterPro" id="IPR034392">
    <property type="entry name" value="TatSF1-like_RRM1"/>
</dbReference>
<keyword evidence="11" id="KW-0832">Ubl conjugation</keyword>
<evidence type="ECO:0000256" key="17">
    <source>
        <dbReference type="ARBA" id="ARBA00023187"/>
    </source>
</evidence>
<keyword evidence="7" id="KW-0507">mRNA processing</keyword>
<evidence type="ECO:0000256" key="10">
    <source>
        <dbReference type="ARBA" id="ARBA00022763"/>
    </source>
</evidence>
<keyword evidence="8" id="KW-0747">Spliceosome</keyword>
<dbReference type="SUPFAM" id="SSF54928">
    <property type="entry name" value="RNA-binding domain, RBD"/>
    <property type="match status" value="2"/>
</dbReference>
<dbReference type="InterPro" id="IPR034393">
    <property type="entry name" value="TatSF1-like"/>
</dbReference>
<evidence type="ECO:0000256" key="22">
    <source>
        <dbReference type="PROSITE-ProRule" id="PRU00176"/>
    </source>
</evidence>
<dbReference type="Pfam" id="PF00076">
    <property type="entry name" value="RRM_1"/>
    <property type="match status" value="2"/>
</dbReference>
<evidence type="ECO:0000256" key="11">
    <source>
        <dbReference type="ARBA" id="ARBA00022843"/>
    </source>
</evidence>
<evidence type="ECO:0000256" key="15">
    <source>
        <dbReference type="ARBA" id="ARBA00023159"/>
    </source>
</evidence>
<evidence type="ECO:0000256" key="23">
    <source>
        <dbReference type="SAM" id="MobiDB-lite"/>
    </source>
</evidence>
<keyword evidence="13" id="KW-0007">Acetylation</keyword>
<dbReference type="InterPro" id="IPR012677">
    <property type="entry name" value="Nucleotide-bd_a/b_plait_sf"/>
</dbReference>
<organism evidence="25 26">
    <name type="scientific">Sitophilus oryzae</name>
    <name type="common">Rice weevil</name>
    <name type="synonym">Curculio oryzae</name>
    <dbReference type="NCBI Taxonomy" id="7048"/>
    <lineage>
        <taxon>Eukaryota</taxon>
        <taxon>Metazoa</taxon>
        <taxon>Ecdysozoa</taxon>
        <taxon>Arthropoda</taxon>
        <taxon>Hexapoda</taxon>
        <taxon>Insecta</taxon>
        <taxon>Pterygota</taxon>
        <taxon>Neoptera</taxon>
        <taxon>Endopterygota</taxon>
        <taxon>Coleoptera</taxon>
        <taxon>Polyphaga</taxon>
        <taxon>Cucujiformia</taxon>
        <taxon>Curculionidae</taxon>
        <taxon>Dryophthorinae</taxon>
        <taxon>Sitophilus</taxon>
    </lineage>
</organism>
<dbReference type="InterPro" id="IPR000504">
    <property type="entry name" value="RRM_dom"/>
</dbReference>
<evidence type="ECO:0000256" key="1">
    <source>
        <dbReference type="ARBA" id="ARBA00004123"/>
    </source>
</evidence>
<dbReference type="PANTHER" id="PTHR15608:SF0">
    <property type="entry name" value="HIV TAT-SPECIFIC FACTOR 1"/>
    <property type="match status" value="1"/>
</dbReference>
<keyword evidence="18" id="KW-0234">DNA repair</keyword>
<keyword evidence="4" id="KW-0158">Chromosome</keyword>
<dbReference type="CDD" id="cd12282">
    <property type="entry name" value="RRM2_TatSF1_like"/>
    <property type="match status" value="1"/>
</dbReference>
<protein>
    <recommendedName>
        <fullName evidence="21">17S U2 SnRNP complex component HTATSF1</fullName>
    </recommendedName>
</protein>
<feature type="region of interest" description="Disordered" evidence="23">
    <location>
        <begin position="149"/>
        <end position="177"/>
    </location>
</feature>
<keyword evidence="12 22" id="KW-0694">RNA-binding</keyword>
<comment type="subunit">
    <text evidence="20">Component of the 17S U2 SnRNP complex, a ribonucleoprotein complex that contains small nuclear RNA (snRNA) U2 and a number of specific proteins. Within the 17S U2 SnRNP complex, interacts (via UHM region) directly with SF3B1. Component of a complex which is at least composed of HTATSF1/Tat-SF1, the P-TEFb complex components CDK9 and CCNT1, RNA polymerase II, SUPT5H, and NCL/nucleolin. Interacts with GTF2F2/RAP30 and POLR2A. Interacts with TCERG1/CA150. Interacts with (poly-ADP-ribosylated) RPA1; promoting HTATSF1 recruitment to DNA damage sites. Interacts (when phosphorylated) with TOPBP1; promoting recruitment of TOPBP1 to DNA damage sites during S-phase.</text>
</comment>
<evidence type="ECO:0000256" key="8">
    <source>
        <dbReference type="ARBA" id="ARBA00022728"/>
    </source>
</evidence>
<dbReference type="FunFam" id="3.30.70.330:FF:000202">
    <property type="entry name" value="HIV Tat-specific factor 1"/>
    <property type="match status" value="1"/>
</dbReference>
<dbReference type="GO" id="GO:0005694">
    <property type="term" value="C:chromosome"/>
    <property type="evidence" value="ECO:0007669"/>
    <property type="project" value="UniProtKB-SubCell"/>
</dbReference>
<dbReference type="CDD" id="cd12281">
    <property type="entry name" value="RRM1_TatSF1_like"/>
    <property type="match status" value="1"/>
</dbReference>
<comment type="subcellular location">
    <subcellularLocation>
        <location evidence="2">Chromosome</location>
    </subcellularLocation>
    <subcellularLocation>
        <location evidence="1">Nucleus</location>
    </subcellularLocation>
</comment>
<evidence type="ECO:0000256" key="7">
    <source>
        <dbReference type="ARBA" id="ARBA00022664"/>
    </source>
</evidence>
<keyword evidence="19" id="KW-0539">Nucleus</keyword>
<feature type="compositionally biased region" description="Basic and acidic residues" evidence="23">
    <location>
        <begin position="153"/>
        <end position="162"/>
    </location>
</feature>
<keyword evidence="10" id="KW-0227">DNA damage</keyword>
<evidence type="ECO:0000256" key="2">
    <source>
        <dbReference type="ARBA" id="ARBA00004286"/>
    </source>
</evidence>
<dbReference type="KEGG" id="soy:115877893"/>
<reference evidence="26" key="1">
    <citation type="submission" date="2025-08" db="UniProtKB">
        <authorList>
            <consortium name="RefSeq"/>
        </authorList>
    </citation>
    <scope>IDENTIFICATION</scope>
    <source>
        <tissue evidence="26">Gonads</tissue>
    </source>
</reference>
<keyword evidence="9" id="KW-0677">Repeat</keyword>
<keyword evidence="6" id="KW-0597">Phosphoprotein</keyword>
<feature type="domain" description="RRM" evidence="24">
    <location>
        <begin position="194"/>
        <end position="280"/>
    </location>
</feature>
<evidence type="ECO:0000256" key="16">
    <source>
        <dbReference type="ARBA" id="ARBA00023163"/>
    </source>
</evidence>
<dbReference type="GO" id="GO:0000398">
    <property type="term" value="P:mRNA splicing, via spliceosome"/>
    <property type="evidence" value="ECO:0007669"/>
    <property type="project" value="InterPro"/>
</dbReference>
<proteinExistence type="inferred from homology"/>
<evidence type="ECO:0000256" key="12">
    <source>
        <dbReference type="ARBA" id="ARBA00022884"/>
    </source>
</evidence>
<dbReference type="Gene3D" id="3.30.70.330">
    <property type="match status" value="2"/>
</dbReference>
<evidence type="ECO:0000256" key="19">
    <source>
        <dbReference type="ARBA" id="ARBA00023242"/>
    </source>
</evidence>
<evidence type="ECO:0000313" key="26">
    <source>
        <dbReference type="RefSeq" id="XP_030750103.1"/>
    </source>
</evidence>
<dbReference type="GO" id="GO:0006281">
    <property type="term" value="P:DNA repair"/>
    <property type="evidence" value="ECO:0007669"/>
    <property type="project" value="UniProtKB-KW"/>
</dbReference>
<sequence>MTESSEKLEIDSRDNIQVEFADACTLPKPSDEQESFLIEKSQEAPVSTSNLDEVKAEENNKKYNEKNVRYEGDIAIYTDLESGYEYQWDTDKNEWVPRSNVTYEYEDDTHVYTDKDGTKFFWDREKNAWFPKVDDDFMAHYQMNYGFNNQTDTESKTVDSKLLDAPPPTESKIKGEKRKASEPTWFEVDESQNTNVYVSNLPLDIEEQEFIDLMQKCGLVMRDPVTGKFKIKLYKETNTENLKGDALCTYIKIESVDLALSVLDGYNYKGRKIKVERAKFQLKGEYDPKLKPKMKKKKEKLKLKKQQEKLFDWRPEKKIGDRAKHERVVIIKNLFEPSLFDQDVGLILEFQQDLREEAGKIGEVRKVVIYDRHPEGVAQISMAQPEEADQVVVMLNGRWFMKRQLTAEIWDGKTKFKIAETDSQISQRLDGWDKYLEGDEKKSVIIVKKTLK</sequence>
<dbReference type="PROSITE" id="PS50102">
    <property type="entry name" value="RRM"/>
    <property type="match status" value="1"/>
</dbReference>
<accession>A0A6J2XFI1</accession>
<name>A0A6J2XFI1_SITOR</name>
<dbReference type="AlphaFoldDB" id="A0A6J2XFI1"/>
<dbReference type="InParanoid" id="A0A6J2XFI1"/>
<evidence type="ECO:0000256" key="6">
    <source>
        <dbReference type="ARBA" id="ARBA00022553"/>
    </source>
</evidence>
<evidence type="ECO:0000256" key="20">
    <source>
        <dbReference type="ARBA" id="ARBA00062124"/>
    </source>
</evidence>
<dbReference type="FunFam" id="3.30.70.330:FF:000105">
    <property type="entry name" value="HIV Tat-specific factor 1 homolog"/>
    <property type="match status" value="1"/>
</dbReference>
<evidence type="ECO:0000256" key="14">
    <source>
        <dbReference type="ARBA" id="ARBA00023015"/>
    </source>
</evidence>
<dbReference type="GeneID" id="115877893"/>
<evidence type="ECO:0000256" key="13">
    <source>
        <dbReference type="ARBA" id="ARBA00022990"/>
    </source>
</evidence>
<dbReference type="OrthoDB" id="10258585at2759"/>
<comment type="similarity">
    <text evidence="3">Belongs to the HTATSF1 family.</text>
</comment>
<dbReference type="InterPro" id="IPR035979">
    <property type="entry name" value="RBD_domain_sf"/>
</dbReference>
<evidence type="ECO:0000256" key="4">
    <source>
        <dbReference type="ARBA" id="ARBA00022454"/>
    </source>
</evidence>
<gene>
    <name evidence="26" type="primary">LOC115877893</name>
</gene>
<keyword evidence="15" id="KW-0010">Activator</keyword>
<dbReference type="FunCoup" id="A0A6J2XFI1">
    <property type="interactions" value="544"/>
</dbReference>
<evidence type="ECO:0000256" key="3">
    <source>
        <dbReference type="ARBA" id="ARBA00007747"/>
    </source>
</evidence>
<dbReference type="GO" id="GO:0005684">
    <property type="term" value="C:U2-type spliceosomal complex"/>
    <property type="evidence" value="ECO:0007669"/>
    <property type="project" value="UniProtKB-ARBA"/>
</dbReference>
<evidence type="ECO:0000259" key="24">
    <source>
        <dbReference type="PROSITE" id="PS50102"/>
    </source>
</evidence>
<keyword evidence="17" id="KW-0508">mRNA splicing</keyword>
<evidence type="ECO:0000313" key="25">
    <source>
        <dbReference type="Proteomes" id="UP000504635"/>
    </source>
</evidence>
<dbReference type="GO" id="GO:0005686">
    <property type="term" value="C:U2 snRNP"/>
    <property type="evidence" value="ECO:0007669"/>
    <property type="project" value="TreeGrafter"/>
</dbReference>
<dbReference type="Proteomes" id="UP000504635">
    <property type="component" value="Unplaced"/>
</dbReference>
<keyword evidence="14" id="KW-0805">Transcription regulation</keyword>
<dbReference type="PANTHER" id="PTHR15608">
    <property type="entry name" value="SPLICING FACTOR U2AF-ASSOCIATED PROTEIN 2"/>
    <property type="match status" value="1"/>
</dbReference>